<feature type="compositionally biased region" description="Polar residues" evidence="1">
    <location>
        <begin position="718"/>
        <end position="734"/>
    </location>
</feature>
<proteinExistence type="predicted"/>
<feature type="compositionally biased region" description="Pro residues" evidence="1">
    <location>
        <begin position="554"/>
        <end position="563"/>
    </location>
</feature>
<evidence type="ECO:0000313" key="2">
    <source>
        <dbReference type="EMBL" id="CAG5087410.1"/>
    </source>
</evidence>
<dbReference type="Proteomes" id="UP001158576">
    <property type="component" value="Chromosome PAR"/>
</dbReference>
<reference evidence="2 3" key="1">
    <citation type="submission" date="2021-04" db="EMBL/GenBank/DDBJ databases">
        <authorList>
            <person name="Bliznina A."/>
        </authorList>
    </citation>
    <scope>NUCLEOTIDE SEQUENCE [LARGE SCALE GENOMIC DNA]</scope>
</reference>
<feature type="compositionally biased region" description="Low complexity" evidence="1">
    <location>
        <begin position="369"/>
        <end position="380"/>
    </location>
</feature>
<feature type="region of interest" description="Disordered" evidence="1">
    <location>
        <begin position="708"/>
        <end position="762"/>
    </location>
</feature>
<evidence type="ECO:0000256" key="1">
    <source>
        <dbReference type="SAM" id="MobiDB-lite"/>
    </source>
</evidence>
<protein>
    <submittedName>
        <fullName evidence="2">Oidioi.mRNA.OKI2018_I69.PAR.g11538.t2.cds</fullName>
    </submittedName>
</protein>
<feature type="compositionally biased region" description="Basic and acidic residues" evidence="1">
    <location>
        <begin position="743"/>
        <end position="762"/>
    </location>
</feature>
<name>A0ABN7S3F8_OIKDI</name>
<dbReference type="EMBL" id="OU015568">
    <property type="protein sequence ID" value="CAG5087410.1"/>
    <property type="molecule type" value="Genomic_DNA"/>
</dbReference>
<evidence type="ECO:0000313" key="3">
    <source>
        <dbReference type="Proteomes" id="UP001158576"/>
    </source>
</evidence>
<organism evidence="2 3">
    <name type="scientific">Oikopleura dioica</name>
    <name type="common">Tunicate</name>
    <dbReference type="NCBI Taxonomy" id="34765"/>
    <lineage>
        <taxon>Eukaryota</taxon>
        <taxon>Metazoa</taxon>
        <taxon>Chordata</taxon>
        <taxon>Tunicata</taxon>
        <taxon>Appendicularia</taxon>
        <taxon>Copelata</taxon>
        <taxon>Oikopleuridae</taxon>
        <taxon>Oikopleura</taxon>
    </lineage>
</organism>
<keyword evidence="3" id="KW-1185">Reference proteome</keyword>
<feature type="region of interest" description="Disordered" evidence="1">
    <location>
        <begin position="553"/>
        <end position="572"/>
    </location>
</feature>
<accession>A0ABN7S3F8</accession>
<sequence length="762" mass="85581">MDPYFELIHISSKTLDETPQNSRFDASDILKKRYLDVTTECLGLGNSLCHSRFGNVFQLMCKQVNESCVNPRAVEIIRPIASVLPMVGSLYIESSEKVDLIPWHQIGGFFVEFTTAPLTGIIIPKKIHVWIQLIDGSWDLIDMCDNSLGNPFTVLKAACSVGPRIACPWPTRADPLGEEKASLLLLMGFLPSPTPPKFCERLRQLLTQMDSRFLFDRAPTDLSRHQSVCIDRQLETFLWRAIQLSSKKTTPRSEVLDSCARLMNCNDRLEGFDKFMIGIRLRLNDCKPKCITTITALNPIVDPTDAYIKHIIKQTFTENGFLMGLTQIDMENRCRLGGVDEFTLECIEWRMNKGTKKIVVKPDAPGKKSPVTSETPTTEPIQTAAESDNTWSIIICVCVVLFVLFYCMKEFPQVWRKRICNFCAKHKNGIGNYLNCFCEVCCKKEPNEGEDLYLFHREGSLYSYKAESKKKKENKNIVRTEEEKDPLLPAPKQVNGVQFRDNPHHAAVQQVDERLVPEPVYEDPAEIRGNPFYEGGIEEQVPVEAKVTIQQPASFPPPPPPPSEVTTTIPRSPSGPAIVNYFSSTRLEDVPLSPIPKLSFSDVDLTRPDIVTAHESPKKALKKINGLLITPHTKKMLRCLHLVNELKEAGETSKLKNLSSQDLEETISPLDMAIDGEQENDEAHPDEVADATAQTVIEIESAAAAIVEQPEEEEVQQDNTPNPDSAEVVTSNEVGNKKGQRRPARDQTSTRRVLPDRAAKKK</sequence>
<gene>
    <name evidence="2" type="ORF">OKIOD_LOCUS3096</name>
</gene>
<feature type="region of interest" description="Disordered" evidence="1">
    <location>
        <begin position="361"/>
        <end position="380"/>
    </location>
</feature>